<dbReference type="EMBL" id="LN679723">
    <property type="protein sequence ID" value="CEL62178.1"/>
    <property type="molecule type" value="Genomic_DNA"/>
</dbReference>
<feature type="region of interest" description="Disordered" evidence="1">
    <location>
        <begin position="123"/>
        <end position="194"/>
    </location>
</feature>
<proteinExistence type="predicted"/>
<keyword evidence="3" id="KW-1185">Reference proteome</keyword>
<evidence type="ECO:0000313" key="3">
    <source>
        <dbReference type="Proteomes" id="UP000059188"/>
    </source>
</evidence>
<evidence type="ECO:0000256" key="1">
    <source>
        <dbReference type="SAM" id="MobiDB-lite"/>
    </source>
</evidence>
<dbReference type="AlphaFoldDB" id="A0A0B7G112"/>
<sequence>MVLLQAVLMMPRFPDHKTLPLQAPMAASGLIPRLPSPPVPTPFLPRRLPGLMAHRLLLRDLMGPLLRQLARMRLPPLHHRPSNLRLPMDPKEDTIHKLPRASKPAMVLQLNRRTLRPRIKPTAWFPRSYGSNPSPPGPMVPPPPTALDLPSGPPPPRIIPASQRRDIPGWNGAPNVTVPQRRTPAPPIGLQQLS</sequence>
<name>A0A0B7G112_THACB</name>
<reference evidence="2 3" key="1">
    <citation type="submission" date="2014-11" db="EMBL/GenBank/DDBJ databases">
        <authorList>
            <person name="Wibberg Daniel"/>
        </authorList>
    </citation>
    <scope>NUCLEOTIDE SEQUENCE [LARGE SCALE GENOMIC DNA]</scope>
    <source>
        <strain evidence="2">Rhizoctonia solani AG1-IB 7/3/14</strain>
    </source>
</reference>
<feature type="compositionally biased region" description="Pro residues" evidence="1">
    <location>
        <begin position="133"/>
        <end position="158"/>
    </location>
</feature>
<dbReference type="Proteomes" id="UP000059188">
    <property type="component" value="Unassembled WGS sequence"/>
</dbReference>
<dbReference type="STRING" id="1108050.A0A0B7G112"/>
<protein>
    <submittedName>
        <fullName evidence="2">Uncharacterized protein</fullName>
    </submittedName>
</protein>
<organism evidence="2 3">
    <name type="scientific">Thanatephorus cucumeris (strain AG1-IB / isolate 7/3/14)</name>
    <name type="common">Lettuce bottom rot fungus</name>
    <name type="synonym">Rhizoctonia solani</name>
    <dbReference type="NCBI Taxonomy" id="1108050"/>
    <lineage>
        <taxon>Eukaryota</taxon>
        <taxon>Fungi</taxon>
        <taxon>Dikarya</taxon>
        <taxon>Basidiomycota</taxon>
        <taxon>Agaricomycotina</taxon>
        <taxon>Agaricomycetes</taxon>
        <taxon>Cantharellales</taxon>
        <taxon>Ceratobasidiaceae</taxon>
        <taxon>Rhizoctonia</taxon>
        <taxon>Rhizoctonia solani AG-1</taxon>
    </lineage>
</organism>
<gene>
    <name evidence="2" type="ORF">RSOLAG1IB_12514</name>
</gene>
<evidence type="ECO:0000313" key="2">
    <source>
        <dbReference type="EMBL" id="CEL62178.1"/>
    </source>
</evidence>
<accession>A0A0B7G112</accession>